<feature type="transmembrane region" description="Helical" evidence="8">
    <location>
        <begin position="205"/>
        <end position="224"/>
    </location>
</feature>
<dbReference type="NCBIfam" id="TIGR00711">
    <property type="entry name" value="efflux_EmrB"/>
    <property type="match status" value="1"/>
</dbReference>
<sequence>MSNDTELQSKPDGALKRGPILFAMLLGAFVAFLNQTLLNVALPSIMKDLNTNETTVQWLSTGFMLVNGVLMPITAYLMAKFSTRQIFITGMSLFTLGTLLCAISPTFSVLLGGRLIQAAGAGIMMPLLSVVILNIYPLEQRGRAMGTIGLAMILAPAIGPTLSGFIVEHYNWRVLFYIILPISFISILVGVKFIKNVTAQSNPSLDMPSVLLSTIGFGGLLYGFSDAGAKGWSDPVVVICLVAGAIALLLFVLRQFKLETPLLEFRVFKYNMYSLNSIILIVVNMALFSGMILLPIYLQNTRGISALDSGLLMLPGAIIMGIMSPVTGALFDKFGAKWLSIIGLAITIVTTWEFSTLSMETSYVHLLVMYSFRMFGMSLLMMPIQTAALNDIPQKLNAHGTVMLNTLRTVFGAIGTAIFITLYSTEMKNYLFNETGISMDDKAALGRLAMESPEVLAQASIYGTNYSFIVATALTVVALVFALFIKRSVPKDAKGVPMKTAKLSGERG</sequence>
<accession>A0ABM8VAI0</accession>
<feature type="transmembrane region" description="Helical" evidence="8">
    <location>
        <begin position="466"/>
        <end position="485"/>
    </location>
</feature>
<dbReference type="Proteomes" id="UP000730618">
    <property type="component" value="Unassembled WGS sequence"/>
</dbReference>
<dbReference type="Pfam" id="PF07690">
    <property type="entry name" value="MFS_1"/>
    <property type="match status" value="1"/>
</dbReference>
<dbReference type="PROSITE" id="PS50850">
    <property type="entry name" value="MFS"/>
    <property type="match status" value="1"/>
</dbReference>
<dbReference type="CDD" id="cd17503">
    <property type="entry name" value="MFS_LmrB_MDR_like"/>
    <property type="match status" value="1"/>
</dbReference>
<keyword evidence="4" id="KW-1003">Cell membrane</keyword>
<feature type="transmembrane region" description="Helical" evidence="8">
    <location>
        <begin position="273"/>
        <end position="298"/>
    </location>
</feature>
<dbReference type="InterPro" id="IPR011701">
    <property type="entry name" value="MFS"/>
</dbReference>
<keyword evidence="3" id="KW-0813">Transport</keyword>
<feature type="transmembrane region" description="Helical" evidence="8">
    <location>
        <begin position="174"/>
        <end position="193"/>
    </location>
</feature>
<proteinExistence type="inferred from homology"/>
<gene>
    <name evidence="10" type="primary">ribZ_1</name>
    <name evidence="10" type="ORF">PAECIP111802_00302</name>
</gene>
<organism evidence="10 11">
    <name type="scientific">Paenibacillus allorhizosphaerae</name>
    <dbReference type="NCBI Taxonomy" id="2849866"/>
    <lineage>
        <taxon>Bacteria</taxon>
        <taxon>Bacillati</taxon>
        <taxon>Bacillota</taxon>
        <taxon>Bacilli</taxon>
        <taxon>Bacillales</taxon>
        <taxon>Paenibacillaceae</taxon>
        <taxon>Paenibacillus</taxon>
    </lineage>
</organism>
<evidence type="ECO:0000256" key="8">
    <source>
        <dbReference type="SAM" id="Phobius"/>
    </source>
</evidence>
<dbReference type="EMBL" id="CAJVCE010000001">
    <property type="protein sequence ID" value="CAG7616564.1"/>
    <property type="molecule type" value="Genomic_DNA"/>
</dbReference>
<dbReference type="RefSeq" id="WP_218096674.1">
    <property type="nucleotide sequence ID" value="NZ_CAJVCE010000001.1"/>
</dbReference>
<feature type="domain" description="Major facilitator superfamily (MFS) profile" evidence="9">
    <location>
        <begin position="20"/>
        <end position="490"/>
    </location>
</feature>
<keyword evidence="5 8" id="KW-0812">Transmembrane</keyword>
<feature type="transmembrane region" description="Helical" evidence="8">
    <location>
        <begin position="236"/>
        <end position="253"/>
    </location>
</feature>
<dbReference type="PANTHER" id="PTHR42718:SF9">
    <property type="entry name" value="MAJOR FACILITATOR SUPERFAMILY MULTIDRUG TRANSPORTER MFSC"/>
    <property type="match status" value="1"/>
</dbReference>
<feature type="transmembrane region" description="Helical" evidence="8">
    <location>
        <begin position="20"/>
        <end position="38"/>
    </location>
</feature>
<evidence type="ECO:0000256" key="5">
    <source>
        <dbReference type="ARBA" id="ARBA00022692"/>
    </source>
</evidence>
<keyword evidence="11" id="KW-1185">Reference proteome</keyword>
<evidence type="ECO:0000256" key="1">
    <source>
        <dbReference type="ARBA" id="ARBA00004651"/>
    </source>
</evidence>
<keyword evidence="7 8" id="KW-0472">Membrane</keyword>
<protein>
    <submittedName>
        <fullName evidence="10">Riboflavin transporter RibZ</fullName>
    </submittedName>
</protein>
<comment type="subcellular location">
    <subcellularLocation>
        <location evidence="1">Cell membrane</location>
        <topology evidence="1">Multi-pass membrane protein</topology>
    </subcellularLocation>
</comment>
<feature type="transmembrane region" description="Helical" evidence="8">
    <location>
        <begin position="86"/>
        <end position="109"/>
    </location>
</feature>
<dbReference type="InterPro" id="IPR004638">
    <property type="entry name" value="EmrB-like"/>
</dbReference>
<evidence type="ECO:0000256" key="2">
    <source>
        <dbReference type="ARBA" id="ARBA00008537"/>
    </source>
</evidence>
<comment type="caution">
    <text evidence="10">The sequence shown here is derived from an EMBL/GenBank/DDBJ whole genome shotgun (WGS) entry which is preliminary data.</text>
</comment>
<feature type="transmembrane region" description="Helical" evidence="8">
    <location>
        <begin position="115"/>
        <end position="136"/>
    </location>
</feature>
<evidence type="ECO:0000256" key="3">
    <source>
        <dbReference type="ARBA" id="ARBA00022448"/>
    </source>
</evidence>
<feature type="transmembrane region" description="Helical" evidence="8">
    <location>
        <begin position="363"/>
        <end position="381"/>
    </location>
</feature>
<feature type="transmembrane region" description="Helical" evidence="8">
    <location>
        <begin position="338"/>
        <end position="357"/>
    </location>
</feature>
<name>A0ABM8VAI0_9BACL</name>
<evidence type="ECO:0000259" key="9">
    <source>
        <dbReference type="PROSITE" id="PS50850"/>
    </source>
</evidence>
<dbReference type="InterPro" id="IPR020846">
    <property type="entry name" value="MFS_dom"/>
</dbReference>
<evidence type="ECO:0000313" key="11">
    <source>
        <dbReference type="Proteomes" id="UP000730618"/>
    </source>
</evidence>
<evidence type="ECO:0000256" key="6">
    <source>
        <dbReference type="ARBA" id="ARBA00022989"/>
    </source>
</evidence>
<feature type="transmembrane region" description="Helical" evidence="8">
    <location>
        <begin position="58"/>
        <end position="79"/>
    </location>
</feature>
<evidence type="ECO:0000256" key="4">
    <source>
        <dbReference type="ARBA" id="ARBA00022475"/>
    </source>
</evidence>
<reference evidence="10 11" key="1">
    <citation type="submission" date="2021-06" db="EMBL/GenBank/DDBJ databases">
        <authorList>
            <person name="Criscuolo A."/>
        </authorList>
    </citation>
    <scope>NUCLEOTIDE SEQUENCE [LARGE SCALE GENOMIC DNA]</scope>
    <source>
        <strain evidence="11">CIP 111802</strain>
    </source>
</reference>
<comment type="similarity">
    <text evidence="2">Belongs to the major facilitator superfamily. EmrB family.</text>
</comment>
<feature type="transmembrane region" description="Helical" evidence="8">
    <location>
        <begin position="148"/>
        <end position="168"/>
    </location>
</feature>
<keyword evidence="6 8" id="KW-1133">Transmembrane helix</keyword>
<evidence type="ECO:0000256" key="7">
    <source>
        <dbReference type="ARBA" id="ARBA00023136"/>
    </source>
</evidence>
<feature type="transmembrane region" description="Helical" evidence="8">
    <location>
        <begin position="310"/>
        <end position="331"/>
    </location>
</feature>
<dbReference type="PANTHER" id="PTHR42718">
    <property type="entry name" value="MAJOR FACILITATOR SUPERFAMILY MULTIDRUG TRANSPORTER MFSC"/>
    <property type="match status" value="1"/>
</dbReference>
<evidence type="ECO:0000313" key="10">
    <source>
        <dbReference type="EMBL" id="CAG7616564.1"/>
    </source>
</evidence>
<feature type="transmembrane region" description="Helical" evidence="8">
    <location>
        <begin position="402"/>
        <end position="423"/>
    </location>
</feature>